<name>A0ABV9H1V0_9BURK</name>
<gene>
    <name evidence="1" type="ORF">ACFO3A_14335</name>
</gene>
<evidence type="ECO:0000313" key="1">
    <source>
        <dbReference type="EMBL" id="MFC4623373.1"/>
    </source>
</evidence>
<accession>A0ABV9H1V0</accession>
<reference evidence="2" key="1">
    <citation type="journal article" date="2019" name="Int. J. Syst. Evol. Microbiol.">
        <title>The Global Catalogue of Microorganisms (GCM) 10K type strain sequencing project: providing services to taxonomists for standard genome sequencing and annotation.</title>
        <authorList>
            <consortium name="The Broad Institute Genomics Platform"/>
            <consortium name="The Broad Institute Genome Sequencing Center for Infectious Disease"/>
            <person name="Wu L."/>
            <person name="Ma J."/>
        </authorList>
    </citation>
    <scope>NUCLEOTIDE SEQUENCE [LARGE SCALE GENOMIC DNA]</scope>
    <source>
        <strain evidence="2">JCM 11650</strain>
    </source>
</reference>
<keyword evidence="2" id="KW-1185">Reference proteome</keyword>
<dbReference type="EMBL" id="JBHSEW010000016">
    <property type="protein sequence ID" value="MFC4623373.1"/>
    <property type="molecule type" value="Genomic_DNA"/>
</dbReference>
<evidence type="ECO:0008006" key="3">
    <source>
        <dbReference type="Google" id="ProtNLM"/>
    </source>
</evidence>
<comment type="caution">
    <text evidence="1">The sequence shown here is derived from an EMBL/GenBank/DDBJ whole genome shotgun (WGS) entry which is preliminary data.</text>
</comment>
<dbReference type="RefSeq" id="WP_377727717.1">
    <property type="nucleotide sequence ID" value="NZ_JBHSEW010000016.1"/>
</dbReference>
<sequence length="120" mass="13184">MLFRTPRPTDAFQRALRAAVTGHRPAALCALRASHGDRMFALALSDLSGRVMADALSMLPVSSREGVRRHLTRTARRRLRQFDNAGTGVAPRQSWLTVTHRCIGILVRPTASATRQGVNP</sequence>
<evidence type="ECO:0000313" key="2">
    <source>
        <dbReference type="Proteomes" id="UP001595967"/>
    </source>
</evidence>
<proteinExistence type="predicted"/>
<organism evidence="1 2">
    <name type="scientific">Comamonas nitrativorans</name>
    <dbReference type="NCBI Taxonomy" id="108437"/>
    <lineage>
        <taxon>Bacteria</taxon>
        <taxon>Pseudomonadati</taxon>
        <taxon>Pseudomonadota</taxon>
        <taxon>Betaproteobacteria</taxon>
        <taxon>Burkholderiales</taxon>
        <taxon>Comamonadaceae</taxon>
        <taxon>Comamonas</taxon>
    </lineage>
</organism>
<dbReference type="Proteomes" id="UP001595967">
    <property type="component" value="Unassembled WGS sequence"/>
</dbReference>
<protein>
    <recommendedName>
        <fullName evidence="3">RNA polymerase sigma factor 70 region 4 type 2 domain-containing protein</fullName>
    </recommendedName>
</protein>